<dbReference type="EMBL" id="ML996711">
    <property type="protein sequence ID" value="KAF2395754.1"/>
    <property type="molecule type" value="Genomic_DNA"/>
</dbReference>
<organism evidence="11 12">
    <name type="scientific">Trichodelitschia bisporula</name>
    <dbReference type="NCBI Taxonomy" id="703511"/>
    <lineage>
        <taxon>Eukaryota</taxon>
        <taxon>Fungi</taxon>
        <taxon>Dikarya</taxon>
        <taxon>Ascomycota</taxon>
        <taxon>Pezizomycotina</taxon>
        <taxon>Dothideomycetes</taxon>
        <taxon>Dothideomycetes incertae sedis</taxon>
        <taxon>Phaeotrichales</taxon>
        <taxon>Phaeotrichaceae</taxon>
        <taxon>Trichodelitschia</taxon>
    </lineage>
</organism>
<dbReference type="InterPro" id="IPR006083">
    <property type="entry name" value="PRK/URK"/>
</dbReference>
<keyword evidence="12" id="KW-1185">Reference proteome</keyword>
<dbReference type="FunFam" id="3.40.50.300:FF:001691">
    <property type="entry name" value="Probable ATP-dependent kinase TDA10"/>
    <property type="match status" value="1"/>
</dbReference>
<evidence type="ECO:0000256" key="6">
    <source>
        <dbReference type="ARBA" id="ARBA00022777"/>
    </source>
</evidence>
<dbReference type="PANTHER" id="PTHR10285">
    <property type="entry name" value="URIDINE KINASE"/>
    <property type="match status" value="1"/>
</dbReference>
<evidence type="ECO:0000313" key="12">
    <source>
        <dbReference type="Proteomes" id="UP000799640"/>
    </source>
</evidence>
<dbReference type="GO" id="GO:0005634">
    <property type="term" value="C:nucleus"/>
    <property type="evidence" value="ECO:0007669"/>
    <property type="project" value="UniProtKB-SubCell"/>
</dbReference>
<dbReference type="GO" id="GO:0005737">
    <property type="term" value="C:cytoplasm"/>
    <property type="evidence" value="ECO:0007669"/>
    <property type="project" value="UniProtKB-SubCell"/>
</dbReference>
<keyword evidence="5" id="KW-0547">Nucleotide-binding</keyword>
<evidence type="ECO:0000256" key="7">
    <source>
        <dbReference type="ARBA" id="ARBA00022840"/>
    </source>
</evidence>
<name>A0A6G1HIN0_9PEZI</name>
<evidence type="ECO:0000256" key="2">
    <source>
        <dbReference type="ARBA" id="ARBA00004496"/>
    </source>
</evidence>
<comment type="subcellular location">
    <subcellularLocation>
        <location evidence="2">Cytoplasm</location>
    </subcellularLocation>
    <subcellularLocation>
        <location evidence="1">Nucleus</location>
    </subcellularLocation>
</comment>
<keyword evidence="4" id="KW-0808">Transferase</keyword>
<keyword evidence="11" id="KW-0378">Hydrolase</keyword>
<reference evidence="11" key="1">
    <citation type="journal article" date="2020" name="Stud. Mycol.">
        <title>101 Dothideomycetes genomes: a test case for predicting lifestyles and emergence of pathogens.</title>
        <authorList>
            <person name="Haridas S."/>
            <person name="Albert R."/>
            <person name="Binder M."/>
            <person name="Bloem J."/>
            <person name="Labutti K."/>
            <person name="Salamov A."/>
            <person name="Andreopoulos B."/>
            <person name="Baker S."/>
            <person name="Barry K."/>
            <person name="Bills G."/>
            <person name="Bluhm B."/>
            <person name="Cannon C."/>
            <person name="Castanera R."/>
            <person name="Culley D."/>
            <person name="Daum C."/>
            <person name="Ezra D."/>
            <person name="Gonzalez J."/>
            <person name="Henrissat B."/>
            <person name="Kuo A."/>
            <person name="Liang C."/>
            <person name="Lipzen A."/>
            <person name="Lutzoni F."/>
            <person name="Magnuson J."/>
            <person name="Mondo S."/>
            <person name="Nolan M."/>
            <person name="Ohm R."/>
            <person name="Pangilinan J."/>
            <person name="Park H.-J."/>
            <person name="Ramirez L."/>
            <person name="Alfaro M."/>
            <person name="Sun H."/>
            <person name="Tritt A."/>
            <person name="Yoshinaga Y."/>
            <person name="Zwiers L.-H."/>
            <person name="Turgeon B."/>
            <person name="Goodwin S."/>
            <person name="Spatafora J."/>
            <person name="Crous P."/>
            <person name="Grigoriev I."/>
        </authorList>
    </citation>
    <scope>NUCLEOTIDE SEQUENCE</scope>
    <source>
        <strain evidence="11">CBS 262.69</strain>
    </source>
</reference>
<evidence type="ECO:0000313" key="11">
    <source>
        <dbReference type="EMBL" id="KAF2395754.1"/>
    </source>
</evidence>
<proteinExistence type="inferred from homology"/>
<evidence type="ECO:0000256" key="8">
    <source>
        <dbReference type="ARBA" id="ARBA00023242"/>
    </source>
</evidence>
<dbReference type="GO" id="GO:0005524">
    <property type="term" value="F:ATP binding"/>
    <property type="evidence" value="ECO:0007669"/>
    <property type="project" value="UniProtKB-KW"/>
</dbReference>
<evidence type="ECO:0000259" key="10">
    <source>
        <dbReference type="Pfam" id="PF00485"/>
    </source>
</evidence>
<keyword evidence="3" id="KW-0963">Cytoplasm</keyword>
<protein>
    <submittedName>
        <fullName evidence="11">P-loop containing nucleoside triphosphate hydrolase protein</fullName>
    </submittedName>
</protein>
<dbReference type="Gene3D" id="3.40.50.300">
    <property type="entry name" value="P-loop containing nucleotide triphosphate hydrolases"/>
    <property type="match status" value="1"/>
</dbReference>
<dbReference type="SUPFAM" id="SSF52540">
    <property type="entry name" value="P-loop containing nucleoside triphosphate hydrolases"/>
    <property type="match status" value="1"/>
</dbReference>
<keyword evidence="8" id="KW-0539">Nucleus</keyword>
<gene>
    <name evidence="11" type="ORF">EJ06DRAFT_484718</name>
</gene>
<accession>A0A6G1HIN0</accession>
<evidence type="ECO:0000256" key="1">
    <source>
        <dbReference type="ARBA" id="ARBA00004123"/>
    </source>
</evidence>
<evidence type="ECO:0000256" key="3">
    <source>
        <dbReference type="ARBA" id="ARBA00022490"/>
    </source>
</evidence>
<keyword evidence="7" id="KW-0067">ATP-binding</keyword>
<comment type="similarity">
    <text evidence="9">Belongs to the GLYK kinase family.</text>
</comment>
<dbReference type="OrthoDB" id="347435at2759"/>
<dbReference type="Pfam" id="PF00485">
    <property type="entry name" value="PRK"/>
    <property type="match status" value="1"/>
</dbReference>
<evidence type="ECO:0000256" key="9">
    <source>
        <dbReference type="ARBA" id="ARBA00061312"/>
    </source>
</evidence>
<dbReference type="InterPro" id="IPR027417">
    <property type="entry name" value="P-loop_NTPase"/>
</dbReference>
<feature type="domain" description="Phosphoribulokinase/uridine kinase" evidence="10">
    <location>
        <begin position="44"/>
        <end position="176"/>
    </location>
</feature>
<sequence>MTHLTKVADISDEKAQHCIPFILEQYNSFLKHKPSGTSIPVFFVGINGIQGVGKTTLVRNLVSDLNARGLNTVALSIDDFYLTHEEQFRLRSNSGNPLFAVRGNPGTHDMELMEEVFRSLSNRQPVDLPKYDKSAYNGDGDRVPDDQWRTVNREAKSTVDVVIFEGWCVGFHPLNDDEFQSRVEEVMQALATTGFQKASEDAPRLVNSALKTYTAIFQMLDILIHIDAENLRWVYEWRWQAEAKMREETGKGMSLPETKSFVDAYWPAYVMYTDGLRKGGLWHRPDGSGVSQMRLVVGRDRKVLHVERL</sequence>
<keyword evidence="6" id="KW-0418">Kinase</keyword>
<dbReference type="AlphaFoldDB" id="A0A6G1HIN0"/>
<dbReference type="GO" id="GO:0016301">
    <property type="term" value="F:kinase activity"/>
    <property type="evidence" value="ECO:0007669"/>
    <property type="project" value="UniProtKB-KW"/>
</dbReference>
<dbReference type="Proteomes" id="UP000799640">
    <property type="component" value="Unassembled WGS sequence"/>
</dbReference>
<dbReference type="GO" id="GO:0016787">
    <property type="term" value="F:hydrolase activity"/>
    <property type="evidence" value="ECO:0007669"/>
    <property type="project" value="UniProtKB-KW"/>
</dbReference>
<evidence type="ECO:0000256" key="4">
    <source>
        <dbReference type="ARBA" id="ARBA00022679"/>
    </source>
</evidence>
<evidence type="ECO:0000256" key="5">
    <source>
        <dbReference type="ARBA" id="ARBA00022741"/>
    </source>
</evidence>